<organism evidence="1 2">
    <name type="scientific">Artemia franciscana</name>
    <name type="common">Brine shrimp</name>
    <name type="synonym">Artemia sanfranciscana</name>
    <dbReference type="NCBI Taxonomy" id="6661"/>
    <lineage>
        <taxon>Eukaryota</taxon>
        <taxon>Metazoa</taxon>
        <taxon>Ecdysozoa</taxon>
        <taxon>Arthropoda</taxon>
        <taxon>Crustacea</taxon>
        <taxon>Branchiopoda</taxon>
        <taxon>Anostraca</taxon>
        <taxon>Artemiidae</taxon>
        <taxon>Artemia</taxon>
    </lineage>
</organism>
<reference evidence="1" key="1">
    <citation type="submission" date="2023-07" db="EMBL/GenBank/DDBJ databases">
        <title>Chromosome-level genome assembly of Artemia franciscana.</title>
        <authorList>
            <person name="Jo E."/>
        </authorList>
    </citation>
    <scope>NUCLEOTIDE SEQUENCE</scope>
    <source>
        <tissue evidence="1">Whole body</tissue>
    </source>
</reference>
<name>A0AA88IAD5_ARTSF</name>
<evidence type="ECO:0008006" key="3">
    <source>
        <dbReference type="Google" id="ProtNLM"/>
    </source>
</evidence>
<evidence type="ECO:0000313" key="2">
    <source>
        <dbReference type="Proteomes" id="UP001187531"/>
    </source>
</evidence>
<dbReference type="InterPro" id="IPR019375">
    <property type="entry name" value="Ribosomal_bS1m"/>
</dbReference>
<dbReference type="EMBL" id="JAVRJZ010000002">
    <property type="protein sequence ID" value="KAK2725558.1"/>
    <property type="molecule type" value="Genomic_DNA"/>
</dbReference>
<keyword evidence="2" id="KW-1185">Reference proteome</keyword>
<dbReference type="EMBL" id="JAVRJZ010000002">
    <property type="protein sequence ID" value="KAK2725559.1"/>
    <property type="molecule type" value="Genomic_DNA"/>
</dbReference>
<evidence type="ECO:0000313" key="1">
    <source>
        <dbReference type="EMBL" id="KAK2725558.1"/>
    </source>
</evidence>
<accession>A0AA88IAD5</accession>
<protein>
    <recommendedName>
        <fullName evidence="3">Mitochondrial ribosomal protein S28</fullName>
    </recommendedName>
</protein>
<dbReference type="Pfam" id="PF10246">
    <property type="entry name" value="MRP-S35"/>
    <property type="match status" value="1"/>
</dbReference>
<dbReference type="AlphaFoldDB" id="A0AA88IAD5"/>
<dbReference type="PANTHER" id="PTHR13447:SF2">
    <property type="entry name" value="SMALL RIBOSOMAL SUBUNIT PROTEIN BS1M"/>
    <property type="match status" value="1"/>
</dbReference>
<dbReference type="Proteomes" id="UP001187531">
    <property type="component" value="Unassembled WGS sequence"/>
</dbReference>
<gene>
    <name evidence="1" type="ORF">QYM36_000155</name>
</gene>
<dbReference type="GO" id="GO:0005763">
    <property type="term" value="C:mitochondrial small ribosomal subunit"/>
    <property type="evidence" value="ECO:0007669"/>
    <property type="project" value="TreeGrafter"/>
</dbReference>
<dbReference type="PANTHER" id="PTHR13447">
    <property type="entry name" value="MITOCHONDRIAL 28S RIBOSOMAL PROTEIN S28"/>
    <property type="match status" value="1"/>
</dbReference>
<sequence length="180" mass="20167">MASRISLAFSCLGSKNAPTCLAVPFLTRVNPIRYYSEEKYETSQLGGFAKAFQDQQDLAIKATKQEKPIEAKPKTFDELIRNSKLMQLGDPTGKVVEGKIYHVVDDDLYIDFGGKFHCVCQRPLRNGSDYVRGAKVRLRLKELEMSTRFLGSSTDMTLLEADAILLGLITTPARRSRNSQ</sequence>
<comment type="caution">
    <text evidence="1">The sequence shown here is derived from an EMBL/GenBank/DDBJ whole genome shotgun (WGS) entry which is preliminary data.</text>
</comment>
<proteinExistence type="predicted"/>